<protein>
    <submittedName>
        <fullName evidence="2">GDP-mannose 4,6-dehydratase</fullName>
        <ecNumber evidence="2">4.2.1.47</ecNumber>
    </submittedName>
</protein>
<name>A0A9X1VR85_9BURK</name>
<accession>A0A9X1VR85</accession>
<feature type="domain" description="NAD(P)-binding" evidence="1">
    <location>
        <begin position="32"/>
        <end position="260"/>
    </location>
</feature>
<proteinExistence type="predicted"/>
<reference evidence="2" key="1">
    <citation type="submission" date="2022-03" db="EMBL/GenBank/DDBJ databases">
        <authorList>
            <person name="Woo C.Y."/>
        </authorList>
    </citation>
    <scope>NUCLEOTIDE SEQUENCE</scope>
    <source>
        <strain evidence="2">CYS-02</strain>
    </source>
</reference>
<dbReference type="Gene3D" id="3.90.25.10">
    <property type="entry name" value="UDP-galactose 4-epimerase, domain 1"/>
    <property type="match status" value="1"/>
</dbReference>
<organism evidence="2 3">
    <name type="scientific">Variovorax terrae</name>
    <dbReference type="NCBI Taxonomy" id="2923278"/>
    <lineage>
        <taxon>Bacteria</taxon>
        <taxon>Pseudomonadati</taxon>
        <taxon>Pseudomonadota</taxon>
        <taxon>Betaproteobacteria</taxon>
        <taxon>Burkholderiales</taxon>
        <taxon>Comamonadaceae</taxon>
        <taxon>Variovorax</taxon>
    </lineage>
</organism>
<evidence type="ECO:0000259" key="1">
    <source>
        <dbReference type="Pfam" id="PF16363"/>
    </source>
</evidence>
<dbReference type="SUPFAM" id="SSF51735">
    <property type="entry name" value="NAD(P)-binding Rossmann-fold domains"/>
    <property type="match status" value="1"/>
</dbReference>
<keyword evidence="2" id="KW-0456">Lyase</keyword>
<dbReference type="EMBL" id="JALGBI010000001">
    <property type="protein sequence ID" value="MCJ0761862.1"/>
    <property type="molecule type" value="Genomic_DNA"/>
</dbReference>
<gene>
    <name evidence="2" type="ORF">MMF98_01440</name>
</gene>
<dbReference type="Proteomes" id="UP001139447">
    <property type="component" value="Unassembled WGS sequence"/>
</dbReference>
<dbReference type="PROSITE" id="PS00061">
    <property type="entry name" value="ADH_SHORT"/>
    <property type="match status" value="1"/>
</dbReference>
<dbReference type="InterPro" id="IPR036291">
    <property type="entry name" value="NAD(P)-bd_dom_sf"/>
</dbReference>
<keyword evidence="3" id="KW-1185">Reference proteome</keyword>
<dbReference type="PANTHER" id="PTHR43000">
    <property type="entry name" value="DTDP-D-GLUCOSE 4,6-DEHYDRATASE-RELATED"/>
    <property type="match status" value="1"/>
</dbReference>
<dbReference type="GO" id="GO:0008446">
    <property type="term" value="F:GDP-mannose 4,6-dehydratase activity"/>
    <property type="evidence" value="ECO:0007669"/>
    <property type="project" value="UniProtKB-EC"/>
</dbReference>
<dbReference type="EC" id="4.2.1.47" evidence="2"/>
<evidence type="ECO:0000313" key="3">
    <source>
        <dbReference type="Proteomes" id="UP001139447"/>
    </source>
</evidence>
<dbReference type="Pfam" id="PF16363">
    <property type="entry name" value="GDP_Man_Dehyd"/>
    <property type="match status" value="1"/>
</dbReference>
<dbReference type="Gene3D" id="3.40.50.720">
    <property type="entry name" value="NAD(P)-binding Rossmann-like Domain"/>
    <property type="match status" value="1"/>
</dbReference>
<sequence>MKILLTGADGFTGVHFMQAAKKAGHEVTGCAVDLADRTGLANAARQCQPDAVVHLAGIAFVSHADSRAFYDVNMFGTLNLLDALVELDTAPRVLLASSANVYGNAPQSPINEAQSPAPVNHYAMSKLAMELMARNYADRLPLFFARPFNYTGPGQAPSFVVPKLIQHFVQRKPFVELGNLNVEREFNDVRFLCAAYLGLLARAQPAQTYNICTGTTYTLNALLQLLHEITGHVLEVRVNPDFVRAHEIQRLCGDPGKLLHTVGDIPAPPLRSTLSWMLDSLQATASATP</sequence>
<dbReference type="RefSeq" id="WP_243303527.1">
    <property type="nucleotide sequence ID" value="NZ_JALGBI010000001.1"/>
</dbReference>
<dbReference type="InterPro" id="IPR016040">
    <property type="entry name" value="NAD(P)-bd_dom"/>
</dbReference>
<comment type="caution">
    <text evidence="2">The sequence shown here is derived from an EMBL/GenBank/DDBJ whole genome shotgun (WGS) entry which is preliminary data.</text>
</comment>
<dbReference type="AlphaFoldDB" id="A0A9X1VR85"/>
<evidence type="ECO:0000313" key="2">
    <source>
        <dbReference type="EMBL" id="MCJ0761862.1"/>
    </source>
</evidence>
<dbReference type="InterPro" id="IPR020904">
    <property type="entry name" value="Sc_DH/Rdtase_CS"/>
</dbReference>